<organism evidence="2 3">
    <name type="scientific">Scyliorhinus torazame</name>
    <name type="common">Cloudy catshark</name>
    <name type="synonym">Catulus torazame</name>
    <dbReference type="NCBI Taxonomy" id="75743"/>
    <lineage>
        <taxon>Eukaryota</taxon>
        <taxon>Metazoa</taxon>
        <taxon>Chordata</taxon>
        <taxon>Craniata</taxon>
        <taxon>Vertebrata</taxon>
        <taxon>Chondrichthyes</taxon>
        <taxon>Elasmobranchii</taxon>
        <taxon>Galeomorphii</taxon>
        <taxon>Galeoidea</taxon>
        <taxon>Carcharhiniformes</taxon>
        <taxon>Scyliorhinidae</taxon>
        <taxon>Scyliorhinus</taxon>
    </lineage>
</organism>
<evidence type="ECO:0000313" key="2">
    <source>
        <dbReference type="EMBL" id="GCB71282.1"/>
    </source>
</evidence>
<feature type="non-terminal residue" evidence="2">
    <location>
        <position position="1"/>
    </location>
</feature>
<proteinExistence type="predicted"/>
<evidence type="ECO:0000313" key="3">
    <source>
        <dbReference type="Proteomes" id="UP000288216"/>
    </source>
</evidence>
<feature type="transmembrane region" description="Helical" evidence="1">
    <location>
        <begin position="59"/>
        <end position="84"/>
    </location>
</feature>
<dbReference type="Proteomes" id="UP000288216">
    <property type="component" value="Unassembled WGS sequence"/>
</dbReference>
<keyword evidence="1" id="KW-0812">Transmembrane</keyword>
<dbReference type="OrthoDB" id="5804959at2759"/>
<reference evidence="2 3" key="1">
    <citation type="journal article" date="2018" name="Nat. Ecol. Evol.">
        <title>Shark genomes provide insights into elasmobranch evolution and the origin of vertebrates.</title>
        <authorList>
            <person name="Hara Y"/>
            <person name="Yamaguchi K"/>
            <person name="Onimaru K"/>
            <person name="Kadota M"/>
            <person name="Koyanagi M"/>
            <person name="Keeley SD"/>
            <person name="Tatsumi K"/>
            <person name="Tanaka K"/>
            <person name="Motone F"/>
            <person name="Kageyama Y"/>
            <person name="Nozu R"/>
            <person name="Adachi N"/>
            <person name="Nishimura O"/>
            <person name="Nakagawa R"/>
            <person name="Tanegashima C"/>
            <person name="Kiyatake I"/>
            <person name="Matsumoto R"/>
            <person name="Murakumo K"/>
            <person name="Nishida K"/>
            <person name="Terakita A"/>
            <person name="Kuratani S"/>
            <person name="Sato K"/>
            <person name="Hyodo S Kuraku.S."/>
        </authorList>
    </citation>
    <scope>NUCLEOTIDE SEQUENCE [LARGE SCALE GENOMIC DNA]</scope>
</reference>
<keyword evidence="1" id="KW-0472">Membrane</keyword>
<dbReference type="EMBL" id="BFAA01000344">
    <property type="protein sequence ID" value="GCB71282.1"/>
    <property type="molecule type" value="Genomic_DNA"/>
</dbReference>
<keyword evidence="3" id="KW-1185">Reference proteome</keyword>
<evidence type="ECO:0000256" key="1">
    <source>
        <dbReference type="SAM" id="Phobius"/>
    </source>
</evidence>
<sequence length="121" mass="13748">TGSWSHEPPTCHILPDHEEQFSSPSIISAMRAREITPQNSYITMDGGDRNHLLSSLPSYTYKLICFGITAIIVSIILLIIKVICDRRKCRSYKTGSQLPEYHKETERATIHFIGKRNCSLL</sequence>
<keyword evidence="1" id="KW-1133">Transmembrane helix</keyword>
<dbReference type="AlphaFoldDB" id="A0A401PDU4"/>
<gene>
    <name evidence="2" type="ORF">scyTo_0001511</name>
</gene>
<comment type="caution">
    <text evidence="2">The sequence shown here is derived from an EMBL/GenBank/DDBJ whole genome shotgun (WGS) entry which is preliminary data.</text>
</comment>
<name>A0A401PDU4_SCYTO</name>
<accession>A0A401PDU4</accession>
<protein>
    <submittedName>
        <fullName evidence="2">Uncharacterized protein</fullName>
    </submittedName>
</protein>